<evidence type="ECO:0000256" key="7">
    <source>
        <dbReference type="ARBA" id="ARBA00022670"/>
    </source>
</evidence>
<dbReference type="InterPro" id="IPR023346">
    <property type="entry name" value="Lysozyme-like_dom_sf"/>
</dbReference>
<reference evidence="22" key="1">
    <citation type="journal article" date="2019" name="Int. J. Syst. Evol. Microbiol.">
        <title>The Global Catalogue of Microorganisms (GCM) 10K type strain sequencing project: providing services to taxonomists for standard genome sequencing and annotation.</title>
        <authorList>
            <consortium name="The Broad Institute Genomics Platform"/>
            <consortium name="The Broad Institute Genome Sequencing Center for Infectious Disease"/>
            <person name="Wu L."/>
            <person name="Ma J."/>
        </authorList>
    </citation>
    <scope>NUCLEOTIDE SEQUENCE [LARGE SCALE GENOMIC DNA]</scope>
    <source>
        <strain evidence="22">CECT 8979</strain>
    </source>
</reference>
<dbReference type="Gene3D" id="1.10.3810.10">
    <property type="entry name" value="Biosynthetic peptidoglycan transglycosylase-like"/>
    <property type="match status" value="1"/>
</dbReference>
<dbReference type="InterPro" id="IPR012338">
    <property type="entry name" value="Beta-lactam/transpept-like"/>
</dbReference>
<comment type="catalytic activity">
    <reaction evidence="16">
        <text>Preferential cleavage: (Ac)2-L-Lys-D-Ala-|-D-Ala. Also transpeptidation of peptidyl-alanyl moieties that are N-acyl substituents of D-alanine.</text>
        <dbReference type="EC" id="3.4.16.4"/>
    </reaction>
</comment>
<keyword evidence="10" id="KW-0378">Hydrolase</keyword>
<dbReference type="InterPro" id="IPR001264">
    <property type="entry name" value="Glyco_trans_51"/>
</dbReference>
<keyword evidence="12" id="KW-0573">Peptidoglycan synthesis</keyword>
<feature type="domain" description="Glycosyl transferase family 51" evidence="20">
    <location>
        <begin position="72"/>
        <end position="253"/>
    </location>
</feature>
<comment type="similarity">
    <text evidence="3">In the C-terminal section; belongs to the transpeptidase family.</text>
</comment>
<dbReference type="EMBL" id="JBHSAT010000004">
    <property type="protein sequence ID" value="MFC3876122.1"/>
    <property type="molecule type" value="Genomic_DNA"/>
</dbReference>
<evidence type="ECO:0000256" key="12">
    <source>
        <dbReference type="ARBA" id="ARBA00022984"/>
    </source>
</evidence>
<gene>
    <name evidence="21" type="ORF">ACFOSX_02665</name>
</gene>
<dbReference type="PANTHER" id="PTHR32282">
    <property type="entry name" value="BINDING PROTEIN TRANSPEPTIDASE, PUTATIVE-RELATED"/>
    <property type="match status" value="1"/>
</dbReference>
<keyword evidence="9" id="KW-0808">Transferase</keyword>
<dbReference type="Pfam" id="PF00905">
    <property type="entry name" value="Transpeptidase"/>
    <property type="match status" value="1"/>
</dbReference>
<proteinExistence type="inferred from homology"/>
<keyword evidence="14" id="KW-0511">Multifunctional enzyme</keyword>
<keyword evidence="6" id="KW-0121">Carboxypeptidase</keyword>
<evidence type="ECO:0000256" key="8">
    <source>
        <dbReference type="ARBA" id="ARBA00022676"/>
    </source>
</evidence>
<keyword evidence="22" id="KW-1185">Reference proteome</keyword>
<keyword evidence="15" id="KW-0961">Cell wall biogenesis/degradation</keyword>
<evidence type="ECO:0000256" key="14">
    <source>
        <dbReference type="ARBA" id="ARBA00023268"/>
    </source>
</evidence>
<comment type="catalytic activity">
    <reaction evidence="17">
        <text>[GlcNAc-(1-&gt;4)-Mur2Ac(oyl-L-Ala-gamma-D-Glu-L-Lys-D-Ala-D-Ala)](n)-di-trans,octa-cis-undecaprenyl diphosphate + beta-D-GlcNAc-(1-&gt;4)-Mur2Ac(oyl-L-Ala-gamma-D-Glu-L-Lys-D-Ala-D-Ala)-di-trans,octa-cis-undecaprenyl diphosphate = [GlcNAc-(1-&gt;4)-Mur2Ac(oyl-L-Ala-gamma-D-Glu-L-Lys-D-Ala-D-Ala)](n+1)-di-trans,octa-cis-undecaprenyl diphosphate + di-trans,octa-cis-undecaprenyl diphosphate + H(+)</text>
        <dbReference type="Rhea" id="RHEA:23708"/>
        <dbReference type="Rhea" id="RHEA-COMP:9602"/>
        <dbReference type="Rhea" id="RHEA-COMP:9603"/>
        <dbReference type="ChEBI" id="CHEBI:15378"/>
        <dbReference type="ChEBI" id="CHEBI:58405"/>
        <dbReference type="ChEBI" id="CHEBI:60033"/>
        <dbReference type="ChEBI" id="CHEBI:78435"/>
        <dbReference type="EC" id="2.4.99.28"/>
    </reaction>
</comment>
<keyword evidence="5" id="KW-1003">Cell membrane</keyword>
<dbReference type="InterPro" id="IPR001460">
    <property type="entry name" value="PCN-bd_Tpept"/>
</dbReference>
<evidence type="ECO:0000313" key="22">
    <source>
        <dbReference type="Proteomes" id="UP001595812"/>
    </source>
</evidence>
<evidence type="ECO:0000256" key="11">
    <source>
        <dbReference type="ARBA" id="ARBA00022960"/>
    </source>
</evidence>
<evidence type="ECO:0000256" key="1">
    <source>
        <dbReference type="ARBA" id="ARBA00004236"/>
    </source>
</evidence>
<protein>
    <submittedName>
        <fullName evidence="21">Penicillin-binding protein 1A</fullName>
    </submittedName>
</protein>
<keyword evidence="8" id="KW-0328">Glycosyltransferase</keyword>
<evidence type="ECO:0000256" key="9">
    <source>
        <dbReference type="ARBA" id="ARBA00022679"/>
    </source>
</evidence>
<organism evidence="21 22">
    <name type="scientific">Winogradskyella maritima</name>
    <dbReference type="NCBI Taxonomy" id="1517766"/>
    <lineage>
        <taxon>Bacteria</taxon>
        <taxon>Pseudomonadati</taxon>
        <taxon>Bacteroidota</taxon>
        <taxon>Flavobacteriia</taxon>
        <taxon>Flavobacteriales</taxon>
        <taxon>Flavobacteriaceae</taxon>
        <taxon>Winogradskyella</taxon>
    </lineage>
</organism>
<evidence type="ECO:0000256" key="5">
    <source>
        <dbReference type="ARBA" id="ARBA00022475"/>
    </source>
</evidence>
<evidence type="ECO:0000256" key="3">
    <source>
        <dbReference type="ARBA" id="ARBA00007090"/>
    </source>
</evidence>
<dbReference type="SUPFAM" id="SSF53955">
    <property type="entry name" value="Lysozyme-like"/>
    <property type="match status" value="1"/>
</dbReference>
<dbReference type="Proteomes" id="UP001595812">
    <property type="component" value="Unassembled WGS sequence"/>
</dbReference>
<evidence type="ECO:0000256" key="10">
    <source>
        <dbReference type="ARBA" id="ARBA00022801"/>
    </source>
</evidence>
<evidence type="ECO:0000256" key="16">
    <source>
        <dbReference type="ARBA" id="ARBA00034000"/>
    </source>
</evidence>
<dbReference type="Gene3D" id="3.40.710.10">
    <property type="entry name" value="DD-peptidase/beta-lactamase superfamily"/>
    <property type="match status" value="2"/>
</dbReference>
<evidence type="ECO:0000256" key="18">
    <source>
        <dbReference type="SAM" id="Phobius"/>
    </source>
</evidence>
<keyword evidence="13 18" id="KW-0472">Membrane</keyword>
<evidence type="ECO:0000256" key="15">
    <source>
        <dbReference type="ARBA" id="ARBA00023316"/>
    </source>
</evidence>
<dbReference type="RefSeq" id="WP_386096744.1">
    <property type="nucleotide sequence ID" value="NZ_JBHSAT010000004.1"/>
</dbReference>
<keyword evidence="18" id="KW-0812">Transmembrane</keyword>
<dbReference type="InterPro" id="IPR050396">
    <property type="entry name" value="Glycosyltr_51/Transpeptidase"/>
</dbReference>
<comment type="caution">
    <text evidence="21">The sequence shown here is derived from an EMBL/GenBank/DDBJ whole genome shotgun (WGS) entry which is preliminary data.</text>
</comment>
<keyword evidence="11" id="KW-0133">Cell shape</keyword>
<feature type="domain" description="Penicillin-binding protein transpeptidase" evidence="19">
    <location>
        <begin position="442"/>
        <end position="700"/>
    </location>
</feature>
<feature type="transmembrane region" description="Helical" evidence="18">
    <location>
        <begin position="21"/>
        <end position="46"/>
    </location>
</feature>
<keyword evidence="7" id="KW-0645">Protease</keyword>
<dbReference type="InterPro" id="IPR036950">
    <property type="entry name" value="PBP_transglycosylase"/>
</dbReference>
<evidence type="ECO:0000259" key="20">
    <source>
        <dbReference type="Pfam" id="PF00912"/>
    </source>
</evidence>
<evidence type="ECO:0000256" key="6">
    <source>
        <dbReference type="ARBA" id="ARBA00022645"/>
    </source>
</evidence>
<sequence>MATKTTKAKKADNQDFSKYIRWFWMAFTGGVLIFAFVFLLASWGAFGEMPDHTVLENPRTNLASEIISSDDQTLAKFYFEDNRTPVGYDELPKNLVDALVATEDIRFYDHSGIDARGFLRAVFAKLTLRDKGGASTITQQLARQLFIGVRDKESTTNALLQKVKEWVIATRLERQYTKEEIIAMYFNIYDFGNNADGIRSAARIYFGKEPRELDVKESAMLVGMFKNSSLYNPRPSRNPVGTRNRRNVVLAQMAKYDYISEETKDSLQATELDLNYTPESHREGLATYFRAHLTNVMKEWIAENPKPDGTKYNLYNDGLKIYTTIDSRMQKYAEDAIAQHMPRLQAEFDNQNTPDRNPTAPFLDLESEEIDGIMKSAIRRSERRRHMKYDLGKTDKEIEASFNKPTPMSVFAWREGQYVEIDTVMKPIDSIRYYKKFLRASMMSMDPKTGHVKAWVGGMNYRHFQYDMVKQGKRQIGSTFKPFVYATAIDQLQLSPCDSFPKAPITIEANKFGNPEAWTTKNSGGGYSGFQTLKSALANSTNTITARLMNEIGPQPVVEMAQKLGVEQDILPVPAIALGTPDISVYEMVAAYGTFANKGVYNKPVLVTRIEDKNGTVLFQFQPESRDVLSEEVAYVTVNLMEGVTQYGSGQRLRDKWRVNQTLFKEIGTGYPYEFDNPIAGKTGTTQNQSDGWFMGMVPNLVTGVWVGGEDRAAHFKSINYGQGAAMALPIWGLYMKACYADDNLNVSEEEFERPSNLSINLDCTNFADYDTDEDADDEENVSDEIDF</sequence>
<accession>A0ABV8ADF1</accession>
<dbReference type="Pfam" id="PF00912">
    <property type="entry name" value="Transgly"/>
    <property type="match status" value="1"/>
</dbReference>
<comment type="pathway">
    <text evidence="2">Cell wall biogenesis; peptidoglycan biosynthesis.</text>
</comment>
<evidence type="ECO:0000256" key="13">
    <source>
        <dbReference type="ARBA" id="ARBA00023136"/>
    </source>
</evidence>
<evidence type="ECO:0000259" key="19">
    <source>
        <dbReference type="Pfam" id="PF00905"/>
    </source>
</evidence>
<keyword evidence="18" id="KW-1133">Transmembrane helix</keyword>
<evidence type="ECO:0000256" key="17">
    <source>
        <dbReference type="ARBA" id="ARBA00049902"/>
    </source>
</evidence>
<dbReference type="PANTHER" id="PTHR32282:SF11">
    <property type="entry name" value="PENICILLIN-BINDING PROTEIN 1B"/>
    <property type="match status" value="1"/>
</dbReference>
<comment type="similarity">
    <text evidence="4">In the N-terminal section; belongs to the glycosyltransferase 51 family.</text>
</comment>
<evidence type="ECO:0000256" key="4">
    <source>
        <dbReference type="ARBA" id="ARBA00007739"/>
    </source>
</evidence>
<evidence type="ECO:0000313" key="21">
    <source>
        <dbReference type="EMBL" id="MFC3876122.1"/>
    </source>
</evidence>
<comment type="subcellular location">
    <subcellularLocation>
        <location evidence="1">Cell membrane</location>
    </subcellularLocation>
</comment>
<name>A0ABV8ADF1_9FLAO</name>
<dbReference type="SUPFAM" id="SSF56601">
    <property type="entry name" value="beta-lactamase/transpeptidase-like"/>
    <property type="match status" value="1"/>
</dbReference>
<evidence type="ECO:0000256" key="2">
    <source>
        <dbReference type="ARBA" id="ARBA00004752"/>
    </source>
</evidence>